<dbReference type="CDD" id="cd11061">
    <property type="entry name" value="CYP67-like"/>
    <property type="match status" value="1"/>
</dbReference>
<dbReference type="InterPro" id="IPR036396">
    <property type="entry name" value="Cyt_P450_sf"/>
</dbReference>
<evidence type="ECO:0000313" key="3">
    <source>
        <dbReference type="Proteomes" id="UP000054342"/>
    </source>
</evidence>
<dbReference type="EMBL" id="KN847319">
    <property type="protein sequence ID" value="KIW55659.1"/>
    <property type="molecule type" value="Genomic_DNA"/>
</dbReference>
<evidence type="ECO:0000313" key="2">
    <source>
        <dbReference type="EMBL" id="KIW55659.1"/>
    </source>
</evidence>
<dbReference type="InterPro" id="IPR001128">
    <property type="entry name" value="Cyt_P450"/>
</dbReference>
<dbReference type="GeneID" id="25326298"/>
<keyword evidence="1" id="KW-0408">Iron</keyword>
<dbReference type="InterPro" id="IPR050121">
    <property type="entry name" value="Cytochrome_P450_monoxygenase"/>
</dbReference>
<dbReference type="GO" id="GO:0004497">
    <property type="term" value="F:monooxygenase activity"/>
    <property type="evidence" value="ECO:0007669"/>
    <property type="project" value="InterPro"/>
</dbReference>
<dbReference type="GO" id="GO:0020037">
    <property type="term" value="F:heme binding"/>
    <property type="evidence" value="ECO:0007669"/>
    <property type="project" value="InterPro"/>
</dbReference>
<dbReference type="HOGENOM" id="CLU_001570_14_11_1"/>
<accession>A0A0D2F6R2</accession>
<protein>
    <recommendedName>
        <fullName evidence="4">Cytochrome P450 monooxygenase</fullName>
    </recommendedName>
</protein>
<keyword evidence="1" id="KW-0349">Heme</keyword>
<dbReference type="InterPro" id="IPR002401">
    <property type="entry name" value="Cyt_P450_E_grp-I"/>
</dbReference>
<keyword evidence="3" id="KW-1185">Reference proteome</keyword>
<dbReference type="Pfam" id="PF00067">
    <property type="entry name" value="p450"/>
    <property type="match status" value="1"/>
</dbReference>
<dbReference type="OrthoDB" id="1470350at2759"/>
<dbReference type="PRINTS" id="PR00463">
    <property type="entry name" value="EP450I"/>
</dbReference>
<feature type="binding site" description="axial binding residue" evidence="1">
    <location>
        <position position="500"/>
    </location>
    <ligand>
        <name>heme</name>
        <dbReference type="ChEBI" id="CHEBI:30413"/>
    </ligand>
    <ligandPart>
        <name>Fe</name>
        <dbReference type="ChEBI" id="CHEBI:18248"/>
    </ligandPart>
</feature>
<keyword evidence="1" id="KW-0479">Metal-binding</keyword>
<name>A0A0D2F6R2_9EURO</name>
<dbReference type="GO" id="GO:0016705">
    <property type="term" value="F:oxidoreductase activity, acting on paired donors, with incorporation or reduction of molecular oxygen"/>
    <property type="evidence" value="ECO:0007669"/>
    <property type="project" value="InterPro"/>
</dbReference>
<dbReference type="SUPFAM" id="SSF48264">
    <property type="entry name" value="Cytochrome P450"/>
    <property type="match status" value="1"/>
</dbReference>
<dbReference type="RefSeq" id="XP_013316243.1">
    <property type="nucleotide sequence ID" value="XM_013460789.1"/>
</dbReference>
<evidence type="ECO:0008006" key="4">
    <source>
        <dbReference type="Google" id="ProtNLM"/>
    </source>
</evidence>
<dbReference type="GO" id="GO:0005506">
    <property type="term" value="F:iron ion binding"/>
    <property type="evidence" value="ECO:0007669"/>
    <property type="project" value="InterPro"/>
</dbReference>
<dbReference type="PRINTS" id="PR00385">
    <property type="entry name" value="P450"/>
</dbReference>
<dbReference type="AlphaFoldDB" id="A0A0D2F6R2"/>
<comment type="cofactor">
    <cofactor evidence="1">
        <name>heme</name>
        <dbReference type="ChEBI" id="CHEBI:30413"/>
    </cofactor>
</comment>
<reference evidence="2 3" key="1">
    <citation type="submission" date="2015-01" db="EMBL/GenBank/DDBJ databases">
        <title>The Genome Sequence of Exophiala xenobiotica CBS118157.</title>
        <authorList>
            <consortium name="The Broad Institute Genomics Platform"/>
            <person name="Cuomo C."/>
            <person name="de Hoog S."/>
            <person name="Gorbushina A."/>
            <person name="Stielow B."/>
            <person name="Teixiera M."/>
            <person name="Abouelleil A."/>
            <person name="Chapman S.B."/>
            <person name="Priest M."/>
            <person name="Young S.K."/>
            <person name="Wortman J."/>
            <person name="Nusbaum C."/>
            <person name="Birren B."/>
        </authorList>
    </citation>
    <scope>NUCLEOTIDE SEQUENCE [LARGE SCALE GENOMIC DNA]</scope>
    <source>
        <strain evidence="2 3">CBS 118157</strain>
    </source>
</reference>
<proteinExistence type="predicted"/>
<dbReference type="PANTHER" id="PTHR24305:SF226">
    <property type="entry name" value="CYTOCHROME P450 MONOOXYGENASE"/>
    <property type="match status" value="1"/>
</dbReference>
<sequence length="586" mass="66194">MRLIVISILASLTALPVYLLGVCLYNLFFHPYRKYPGPLLARTTPLHALWHAYIGDLHIDALRCHQKYGPYVRYSPNRLLVNTPTGLKGTHHTHFSQYSEWSADQRQDVYGQGKNFQKSKGYAPHPYFPTVFNTHNCIDKKMHGRKRRIVSQGFSESAMAGSEQYVLEHVRNLCDALIADAKPGGWSEPRDMAMWSNYFTLDVISDLTFGRPFSMITSPKLRWMIDAIVDGNRHIYLRFAWPWLFNFQPKSWFAPARWLFPEMERERNSFTQIADTFTTDRLKSIEEGKCHRQDIMSALLAARDPNTGEKLSIEETCSEAHLMIAAGGDTTSTALSAVLFYLSRNRSSYLELAQEIRSKFADVKNIRRGPTLSSCHYLRACLDEALRLAPAAPGALWREAGTGGAFVGGHYIPPGCDVGVCVYALSHDSKYFSDPFEFDPSRFLRRECHSERSEALTTASEMAEDPAFFPQSALSKSRHDVVVVNDLDAFAPFLVGPRSCPAKPLAYLELSLALAQVMWLFDFEPVDDTGAGAPVLGTGRERPEEFQIVDMFSSNKQGPVLRFRRRDELLSWLVLASFASSTLLDD</sequence>
<gene>
    <name evidence="2" type="ORF">PV05_04390</name>
</gene>
<dbReference type="STRING" id="348802.A0A0D2F6R2"/>
<dbReference type="Proteomes" id="UP000054342">
    <property type="component" value="Unassembled WGS sequence"/>
</dbReference>
<organism evidence="2 3">
    <name type="scientific">Exophiala xenobiotica</name>
    <dbReference type="NCBI Taxonomy" id="348802"/>
    <lineage>
        <taxon>Eukaryota</taxon>
        <taxon>Fungi</taxon>
        <taxon>Dikarya</taxon>
        <taxon>Ascomycota</taxon>
        <taxon>Pezizomycotina</taxon>
        <taxon>Eurotiomycetes</taxon>
        <taxon>Chaetothyriomycetidae</taxon>
        <taxon>Chaetothyriales</taxon>
        <taxon>Herpotrichiellaceae</taxon>
        <taxon>Exophiala</taxon>
    </lineage>
</organism>
<evidence type="ECO:0000256" key="1">
    <source>
        <dbReference type="PIRSR" id="PIRSR602401-1"/>
    </source>
</evidence>
<dbReference type="PANTHER" id="PTHR24305">
    <property type="entry name" value="CYTOCHROME P450"/>
    <property type="match status" value="1"/>
</dbReference>
<dbReference type="Gene3D" id="1.10.630.10">
    <property type="entry name" value="Cytochrome P450"/>
    <property type="match status" value="1"/>
</dbReference>